<protein>
    <submittedName>
        <fullName evidence="1">Uncharacterized protein</fullName>
    </submittedName>
</protein>
<evidence type="ECO:0000313" key="1">
    <source>
        <dbReference type="EMBL" id="GBM17689.1"/>
    </source>
</evidence>
<sequence>MPRLGEVTPLEFTLEKGLSNSRQSPSYTIHTISKRLVQLAVETGYSSKDNEQKNETKLFRSSMDLKSHARFGRGGVMNDLP</sequence>
<dbReference type="EMBL" id="BGPR01000392">
    <property type="protein sequence ID" value="GBM17689.1"/>
    <property type="molecule type" value="Genomic_DNA"/>
</dbReference>
<evidence type="ECO:0000313" key="2">
    <source>
        <dbReference type="Proteomes" id="UP000499080"/>
    </source>
</evidence>
<gene>
    <name evidence="1" type="ORF">AVEN_202844_1</name>
</gene>
<proteinExistence type="predicted"/>
<accession>A0A4Y2DNC9</accession>
<dbReference type="AlphaFoldDB" id="A0A4Y2DNC9"/>
<reference evidence="1 2" key="1">
    <citation type="journal article" date="2019" name="Sci. Rep.">
        <title>Orb-weaving spider Araneus ventricosus genome elucidates the spidroin gene catalogue.</title>
        <authorList>
            <person name="Kono N."/>
            <person name="Nakamura H."/>
            <person name="Ohtoshi R."/>
            <person name="Moran D.A.P."/>
            <person name="Shinohara A."/>
            <person name="Yoshida Y."/>
            <person name="Fujiwara M."/>
            <person name="Mori M."/>
            <person name="Tomita M."/>
            <person name="Arakawa K."/>
        </authorList>
    </citation>
    <scope>NUCLEOTIDE SEQUENCE [LARGE SCALE GENOMIC DNA]</scope>
</reference>
<name>A0A4Y2DNC9_ARAVE</name>
<organism evidence="1 2">
    <name type="scientific">Araneus ventricosus</name>
    <name type="common">Orbweaver spider</name>
    <name type="synonym">Epeira ventricosa</name>
    <dbReference type="NCBI Taxonomy" id="182803"/>
    <lineage>
        <taxon>Eukaryota</taxon>
        <taxon>Metazoa</taxon>
        <taxon>Ecdysozoa</taxon>
        <taxon>Arthropoda</taxon>
        <taxon>Chelicerata</taxon>
        <taxon>Arachnida</taxon>
        <taxon>Araneae</taxon>
        <taxon>Araneomorphae</taxon>
        <taxon>Entelegynae</taxon>
        <taxon>Araneoidea</taxon>
        <taxon>Araneidae</taxon>
        <taxon>Araneus</taxon>
    </lineage>
</organism>
<keyword evidence="2" id="KW-1185">Reference proteome</keyword>
<comment type="caution">
    <text evidence="1">The sequence shown here is derived from an EMBL/GenBank/DDBJ whole genome shotgun (WGS) entry which is preliminary data.</text>
</comment>
<dbReference type="Proteomes" id="UP000499080">
    <property type="component" value="Unassembled WGS sequence"/>
</dbReference>